<proteinExistence type="predicted"/>
<keyword evidence="1" id="KW-0175">Coiled coil</keyword>
<feature type="coiled-coil region" evidence="1">
    <location>
        <begin position="53"/>
        <end position="80"/>
    </location>
</feature>
<reference evidence="2" key="1">
    <citation type="submission" date="2020-04" db="EMBL/GenBank/DDBJ databases">
        <authorList>
            <person name="Chiriac C."/>
            <person name="Salcher M."/>
            <person name="Ghai R."/>
            <person name="Kavagutti S V."/>
        </authorList>
    </citation>
    <scope>NUCLEOTIDE SEQUENCE</scope>
</reference>
<sequence length="247" mass="30414">METKICKTKRVNFTACGIEKTFDEFYKSSSLCKMCSKKLNGLRDKEYFRRKSKEYWEKNKEHYKQKSKEYREKNKDHLQKYRDDNKESIRDKYKEYYSKNVEKVANKNKKWRIDNIEKHREYNRKSAQKSRLENPEKHRWRYLLKETLKKIKTNKDDKTIVLLGYSPDELKKYLETLSTDWVNYEIDHKIPITWFKENTPASVVNDFRNLQLLTKSENNKKRNFWMSDVDDVYLNEIKKHIKEKYIK</sequence>
<accession>A0A6J5L696</accession>
<evidence type="ECO:0008006" key="3">
    <source>
        <dbReference type="Google" id="ProtNLM"/>
    </source>
</evidence>
<name>A0A6J5L696_9CAUD</name>
<gene>
    <name evidence="2" type="ORF">UFOVP117_147</name>
</gene>
<dbReference type="EMBL" id="LR796235">
    <property type="protein sequence ID" value="CAB4129884.1"/>
    <property type="molecule type" value="Genomic_DNA"/>
</dbReference>
<organism evidence="2">
    <name type="scientific">uncultured Caudovirales phage</name>
    <dbReference type="NCBI Taxonomy" id="2100421"/>
    <lineage>
        <taxon>Viruses</taxon>
        <taxon>Duplodnaviria</taxon>
        <taxon>Heunggongvirae</taxon>
        <taxon>Uroviricota</taxon>
        <taxon>Caudoviricetes</taxon>
        <taxon>Peduoviridae</taxon>
        <taxon>Maltschvirus</taxon>
        <taxon>Maltschvirus maltsch</taxon>
    </lineage>
</organism>
<evidence type="ECO:0000313" key="2">
    <source>
        <dbReference type="EMBL" id="CAB4129884.1"/>
    </source>
</evidence>
<protein>
    <recommendedName>
        <fullName evidence="3">HNHc domain containing protein</fullName>
    </recommendedName>
</protein>
<evidence type="ECO:0000256" key="1">
    <source>
        <dbReference type="SAM" id="Coils"/>
    </source>
</evidence>